<dbReference type="EMBL" id="JBFXLU010000147">
    <property type="protein sequence ID" value="KAL2838283.1"/>
    <property type="molecule type" value="Genomic_DNA"/>
</dbReference>
<feature type="region of interest" description="Disordered" evidence="5">
    <location>
        <begin position="129"/>
        <end position="239"/>
    </location>
</feature>
<dbReference type="SMART" id="SM00385">
    <property type="entry name" value="CYCLIN"/>
    <property type="match status" value="2"/>
</dbReference>
<sequence>MPSSFTTPWHALSAFPHRIRVRGDENAPFPLATNKSINQRNKSTTALTSAFQDGANKNGPRRAAFGDVSNTTNVAHGNRDDASLAGKKTLKVLEKTSLVAEKKPAVLSQPAQRPVSMSGLKGLLNNATNSKQLEVPKQPTGQQPSTNVRKTLNKRATVFKDHLEPLSENKELAPNPETKEGNKRGNHGITSTETAQQEGAKKEPIASDDLSESQLSDGASLVRSEAEKEEKDISEAEDDDCKVRIVAGKPCEIQAAPASKSNAKTSRGSATASRPSNDSLLHQSEPEEYWDDEDEENEDDDGYITARSYRSRSDNTTGGATTLLFPRYNQQVKRELALAKQVVESTRTVEDIEDDYCDTSMVAEYSEEIFEYMREQEIKMLPNAHYMDNQAEIQWSMRSVLMDWLVQVHHRFSLLPETLFLCVNYIDRFLSCKIVSLGKLQLVGATAIFIAAKYEEINCPSVQEIVYMVDGGYSVDEILKAERFMLSMLQFELGWPGPMSFLRRISKADDYDLETRTLAKYFLEFTIMDERFVGSPASFLAAGAHCLARLMLRKGNWSPAHVHYAGYTYSQLYPLISLMVECCEMPRKHHAAIYEKYTDKRFKLASVFVEAEMKKNFRLPEHTKDSSGVDRKLMLESALWKRA</sequence>
<evidence type="ECO:0000313" key="8">
    <source>
        <dbReference type="EMBL" id="KAL2838283.1"/>
    </source>
</evidence>
<dbReference type="InterPro" id="IPR039361">
    <property type="entry name" value="Cyclin"/>
</dbReference>
<dbReference type="Proteomes" id="UP001610446">
    <property type="component" value="Unassembled WGS sequence"/>
</dbReference>
<reference evidence="8 9" key="1">
    <citation type="submission" date="2024-07" db="EMBL/GenBank/DDBJ databases">
        <title>Section-level genome sequencing and comparative genomics of Aspergillus sections Usti and Cavernicolus.</title>
        <authorList>
            <consortium name="Lawrence Berkeley National Laboratory"/>
            <person name="Nybo J.L."/>
            <person name="Vesth T.C."/>
            <person name="Theobald S."/>
            <person name="Frisvad J.C."/>
            <person name="Larsen T.O."/>
            <person name="Kjaerboelling I."/>
            <person name="Rothschild-Mancinelli K."/>
            <person name="Lyhne E.K."/>
            <person name="Kogle M.E."/>
            <person name="Barry K."/>
            <person name="Clum A."/>
            <person name="Na H."/>
            <person name="Ledsgaard L."/>
            <person name="Lin J."/>
            <person name="Lipzen A."/>
            <person name="Kuo A."/>
            <person name="Riley R."/>
            <person name="Mondo S."/>
            <person name="Labutti K."/>
            <person name="Haridas S."/>
            <person name="Pangalinan J."/>
            <person name="Salamov A.A."/>
            <person name="Simmons B.A."/>
            <person name="Magnuson J.K."/>
            <person name="Chen J."/>
            <person name="Drula E."/>
            <person name="Henrissat B."/>
            <person name="Wiebenga A."/>
            <person name="Lubbers R.J."/>
            <person name="Gomes A.C."/>
            <person name="Makela M.R."/>
            <person name="Stajich J."/>
            <person name="Grigoriev I.V."/>
            <person name="Mortensen U.H."/>
            <person name="De Vries R.P."/>
            <person name="Baker S.E."/>
            <person name="Andersen M.R."/>
        </authorList>
    </citation>
    <scope>NUCLEOTIDE SEQUENCE [LARGE SCALE GENOMIC DNA]</scope>
    <source>
        <strain evidence="8 9">CBS 123904</strain>
    </source>
</reference>
<dbReference type="Pfam" id="PF00134">
    <property type="entry name" value="Cyclin_N"/>
    <property type="match status" value="1"/>
</dbReference>
<feature type="region of interest" description="Disordered" evidence="5">
    <location>
        <begin position="255"/>
        <end position="300"/>
    </location>
</feature>
<feature type="compositionally biased region" description="Basic and acidic residues" evidence="5">
    <location>
        <begin position="158"/>
        <end position="183"/>
    </location>
</feature>
<feature type="domain" description="Cyclin C-terminal" evidence="7">
    <location>
        <begin position="496"/>
        <end position="611"/>
    </location>
</feature>
<dbReference type="Gene3D" id="1.10.472.10">
    <property type="entry name" value="Cyclin-like"/>
    <property type="match status" value="2"/>
</dbReference>
<keyword evidence="3" id="KW-0131">Cell cycle</keyword>
<proteinExistence type="inferred from homology"/>
<dbReference type="InterPro" id="IPR004367">
    <property type="entry name" value="Cyclin_C-dom"/>
</dbReference>
<feature type="compositionally biased region" description="Acidic residues" evidence="5">
    <location>
        <begin position="286"/>
        <end position="300"/>
    </location>
</feature>
<name>A0ABR4JE12_9EURO</name>
<feature type="region of interest" description="Disordered" evidence="5">
    <location>
        <begin position="52"/>
        <end position="80"/>
    </location>
</feature>
<dbReference type="InterPro" id="IPR036915">
    <property type="entry name" value="Cyclin-like_sf"/>
</dbReference>
<evidence type="ECO:0000256" key="1">
    <source>
        <dbReference type="ARBA" id="ARBA00022618"/>
    </source>
</evidence>
<feature type="compositionally biased region" description="Polar residues" evidence="5">
    <location>
        <begin position="259"/>
        <end position="282"/>
    </location>
</feature>
<dbReference type="CDD" id="cd20512">
    <property type="entry name" value="CYCLIN_CLBs_yeast_rpt2"/>
    <property type="match status" value="1"/>
</dbReference>
<dbReference type="InterPro" id="IPR006671">
    <property type="entry name" value="Cyclin_N"/>
</dbReference>
<feature type="compositionally biased region" description="Polar residues" evidence="5">
    <location>
        <begin position="139"/>
        <end position="150"/>
    </location>
</feature>
<protein>
    <submittedName>
        <fullName evidence="8">Cyclin-like protein</fullName>
    </submittedName>
</protein>
<feature type="compositionally biased region" description="Polar residues" evidence="5">
    <location>
        <begin position="188"/>
        <end position="197"/>
    </location>
</feature>
<dbReference type="SUPFAM" id="SSF47954">
    <property type="entry name" value="Cyclin-like"/>
    <property type="match status" value="2"/>
</dbReference>
<evidence type="ECO:0000313" key="9">
    <source>
        <dbReference type="Proteomes" id="UP001610446"/>
    </source>
</evidence>
<evidence type="ECO:0000256" key="3">
    <source>
        <dbReference type="ARBA" id="ARBA00023306"/>
    </source>
</evidence>
<evidence type="ECO:0000256" key="4">
    <source>
        <dbReference type="RuleBase" id="RU000383"/>
    </source>
</evidence>
<dbReference type="InterPro" id="IPR013763">
    <property type="entry name" value="Cyclin-like_dom"/>
</dbReference>
<comment type="similarity">
    <text evidence="4">Belongs to the cyclin family.</text>
</comment>
<feature type="compositionally biased region" description="Basic and acidic residues" evidence="5">
    <location>
        <begin position="224"/>
        <end position="234"/>
    </location>
</feature>
<evidence type="ECO:0000259" key="6">
    <source>
        <dbReference type="SMART" id="SM00385"/>
    </source>
</evidence>
<gene>
    <name evidence="8" type="ORF">BJY01DRAFT_251015</name>
</gene>
<dbReference type="PROSITE" id="PS00292">
    <property type="entry name" value="CYCLINS"/>
    <property type="match status" value="1"/>
</dbReference>
<organism evidence="8 9">
    <name type="scientific">Aspergillus pseudoustus</name>
    <dbReference type="NCBI Taxonomy" id="1810923"/>
    <lineage>
        <taxon>Eukaryota</taxon>
        <taxon>Fungi</taxon>
        <taxon>Dikarya</taxon>
        <taxon>Ascomycota</taxon>
        <taxon>Pezizomycotina</taxon>
        <taxon>Eurotiomycetes</taxon>
        <taxon>Eurotiomycetidae</taxon>
        <taxon>Eurotiales</taxon>
        <taxon>Aspergillaceae</taxon>
        <taxon>Aspergillus</taxon>
        <taxon>Aspergillus subgen. Nidulantes</taxon>
    </lineage>
</organism>
<accession>A0ABR4JE12</accession>
<keyword evidence="1" id="KW-0132">Cell division</keyword>
<feature type="domain" description="Cyclin-like" evidence="6">
    <location>
        <begin position="403"/>
        <end position="487"/>
    </location>
</feature>
<evidence type="ECO:0000259" key="7">
    <source>
        <dbReference type="SMART" id="SM01332"/>
    </source>
</evidence>
<feature type="domain" description="Cyclin-like" evidence="6">
    <location>
        <begin position="500"/>
        <end position="581"/>
    </location>
</feature>
<keyword evidence="9" id="KW-1185">Reference proteome</keyword>
<dbReference type="Pfam" id="PF02984">
    <property type="entry name" value="Cyclin_C"/>
    <property type="match status" value="1"/>
</dbReference>
<dbReference type="CDD" id="cd20568">
    <property type="entry name" value="CYCLIN_CLBs_yeast_rpt1"/>
    <property type="match status" value="1"/>
</dbReference>
<keyword evidence="2 4" id="KW-0195">Cyclin</keyword>
<evidence type="ECO:0000256" key="2">
    <source>
        <dbReference type="ARBA" id="ARBA00023127"/>
    </source>
</evidence>
<dbReference type="SMART" id="SM01332">
    <property type="entry name" value="Cyclin_C"/>
    <property type="match status" value="1"/>
</dbReference>
<evidence type="ECO:0000256" key="5">
    <source>
        <dbReference type="SAM" id="MobiDB-lite"/>
    </source>
</evidence>
<dbReference type="PANTHER" id="PTHR10177">
    <property type="entry name" value="CYCLINS"/>
    <property type="match status" value="1"/>
</dbReference>
<dbReference type="InterPro" id="IPR048258">
    <property type="entry name" value="Cyclins_cyclin-box"/>
</dbReference>
<comment type="caution">
    <text evidence="8">The sequence shown here is derived from an EMBL/GenBank/DDBJ whole genome shotgun (WGS) entry which is preliminary data.</text>
</comment>